<sequence length="69" mass="7440">MKSLQLLEYEAKPLQNEQNAESDISAMMPWFITAYAGETPFMGIASNQPVVDGVIVCAPLPRIGGTKIG</sequence>
<name>A0A2H0BSE7_9BACT</name>
<protein>
    <submittedName>
        <fullName evidence="1">Uncharacterized protein</fullName>
    </submittedName>
</protein>
<dbReference type="AlphaFoldDB" id="A0A2H0BSE7"/>
<comment type="caution">
    <text evidence="1">The sequence shown here is derived from an EMBL/GenBank/DDBJ whole genome shotgun (WGS) entry which is preliminary data.</text>
</comment>
<proteinExistence type="predicted"/>
<evidence type="ECO:0000313" key="1">
    <source>
        <dbReference type="EMBL" id="PIP60606.1"/>
    </source>
</evidence>
<organism evidence="1 2">
    <name type="scientific">Candidatus Uhrbacteria bacterium CG22_combo_CG10-13_8_21_14_all_47_17</name>
    <dbReference type="NCBI Taxonomy" id="1975041"/>
    <lineage>
        <taxon>Bacteria</taxon>
        <taxon>Candidatus Uhriibacteriota</taxon>
    </lineage>
</organism>
<reference evidence="1 2" key="1">
    <citation type="submission" date="2017-09" db="EMBL/GenBank/DDBJ databases">
        <title>Depth-based differentiation of microbial function through sediment-hosted aquifers and enrichment of novel symbionts in the deep terrestrial subsurface.</title>
        <authorList>
            <person name="Probst A.J."/>
            <person name="Ladd B."/>
            <person name="Jarett J.K."/>
            <person name="Geller-Mcgrath D.E."/>
            <person name="Sieber C.M."/>
            <person name="Emerson J.B."/>
            <person name="Anantharaman K."/>
            <person name="Thomas B.C."/>
            <person name="Malmstrom R."/>
            <person name="Stieglmeier M."/>
            <person name="Klingl A."/>
            <person name="Woyke T."/>
            <person name="Ryan C.M."/>
            <person name="Banfield J.F."/>
        </authorList>
    </citation>
    <scope>NUCLEOTIDE SEQUENCE [LARGE SCALE GENOMIC DNA]</scope>
    <source>
        <strain evidence="1">CG22_combo_CG10-13_8_21_14_all_47_17</strain>
    </source>
</reference>
<evidence type="ECO:0000313" key="2">
    <source>
        <dbReference type="Proteomes" id="UP000231581"/>
    </source>
</evidence>
<accession>A0A2H0BSE7</accession>
<dbReference type="Proteomes" id="UP000231581">
    <property type="component" value="Unassembled WGS sequence"/>
</dbReference>
<dbReference type="EMBL" id="PCSZ01000048">
    <property type="protein sequence ID" value="PIP60606.1"/>
    <property type="molecule type" value="Genomic_DNA"/>
</dbReference>
<gene>
    <name evidence="1" type="ORF">COX00_02310</name>
</gene>